<organism evidence="1 2">
    <name type="scientific">Datura stramonium</name>
    <name type="common">Jimsonweed</name>
    <name type="synonym">Common thornapple</name>
    <dbReference type="NCBI Taxonomy" id="4076"/>
    <lineage>
        <taxon>Eukaryota</taxon>
        <taxon>Viridiplantae</taxon>
        <taxon>Streptophyta</taxon>
        <taxon>Embryophyta</taxon>
        <taxon>Tracheophyta</taxon>
        <taxon>Spermatophyta</taxon>
        <taxon>Magnoliopsida</taxon>
        <taxon>eudicotyledons</taxon>
        <taxon>Gunneridae</taxon>
        <taxon>Pentapetalae</taxon>
        <taxon>asterids</taxon>
        <taxon>lamiids</taxon>
        <taxon>Solanales</taxon>
        <taxon>Solanaceae</taxon>
        <taxon>Solanoideae</taxon>
        <taxon>Datureae</taxon>
        <taxon>Datura</taxon>
    </lineage>
</organism>
<gene>
    <name evidence="1" type="ORF">HAX54_035871</name>
</gene>
<accession>A0ABS8SGK8</accession>
<dbReference type="EMBL" id="JACEIK010000471">
    <property type="protein sequence ID" value="MCD7457689.1"/>
    <property type="molecule type" value="Genomic_DNA"/>
</dbReference>
<protein>
    <submittedName>
        <fullName evidence="1">Uncharacterized protein</fullName>
    </submittedName>
</protein>
<sequence length="183" mass="20961">MRNKRKEHHGKSRQHQWDFGKTQEVTRGKLMHRCVGGMRFKVVAQGQFAQIDVPSSVSPKLIAIGPMAIVPIVPQNNNSTSHSRERRGMELVHEKVEGKCEYVMEIWGLMLMSWSRFLNKSTYLYRRLTGDDGEWLFAALDHRPTFCAQSSANISLLIGSLQIGRYIPPFVPYIPGILTCFWV</sequence>
<comment type="caution">
    <text evidence="1">The sequence shown here is derived from an EMBL/GenBank/DDBJ whole genome shotgun (WGS) entry which is preliminary data.</text>
</comment>
<proteinExistence type="predicted"/>
<dbReference type="Proteomes" id="UP000823775">
    <property type="component" value="Unassembled WGS sequence"/>
</dbReference>
<reference evidence="1 2" key="1">
    <citation type="journal article" date="2021" name="BMC Genomics">
        <title>Datura genome reveals duplications of psychoactive alkaloid biosynthetic genes and high mutation rate following tissue culture.</title>
        <authorList>
            <person name="Rajewski A."/>
            <person name="Carter-House D."/>
            <person name="Stajich J."/>
            <person name="Litt A."/>
        </authorList>
    </citation>
    <scope>NUCLEOTIDE SEQUENCE [LARGE SCALE GENOMIC DNA]</scope>
    <source>
        <strain evidence="1">AR-01</strain>
    </source>
</reference>
<keyword evidence="2" id="KW-1185">Reference proteome</keyword>
<evidence type="ECO:0000313" key="2">
    <source>
        <dbReference type="Proteomes" id="UP000823775"/>
    </source>
</evidence>
<name>A0ABS8SGK8_DATST</name>
<evidence type="ECO:0000313" key="1">
    <source>
        <dbReference type="EMBL" id="MCD7457689.1"/>
    </source>
</evidence>